<evidence type="ECO:0008006" key="6">
    <source>
        <dbReference type="Google" id="ProtNLM"/>
    </source>
</evidence>
<dbReference type="InterPro" id="IPR043504">
    <property type="entry name" value="Peptidase_S1_PA_chymotrypsin"/>
</dbReference>
<accession>A0A0F9QIC0</accession>
<dbReference type="EMBL" id="LAZR01004847">
    <property type="protein sequence ID" value="KKN05063.1"/>
    <property type="molecule type" value="Genomic_DNA"/>
</dbReference>
<dbReference type="GO" id="GO:0004252">
    <property type="term" value="F:serine-type endopeptidase activity"/>
    <property type="evidence" value="ECO:0007669"/>
    <property type="project" value="InterPro"/>
</dbReference>
<organism evidence="5">
    <name type="scientific">marine sediment metagenome</name>
    <dbReference type="NCBI Taxonomy" id="412755"/>
    <lineage>
        <taxon>unclassified sequences</taxon>
        <taxon>metagenomes</taxon>
        <taxon>ecological metagenomes</taxon>
    </lineage>
</organism>
<dbReference type="PRINTS" id="PR00861">
    <property type="entry name" value="ALYTICPTASE"/>
</dbReference>
<evidence type="ECO:0000256" key="4">
    <source>
        <dbReference type="ARBA" id="ARBA00023157"/>
    </source>
</evidence>
<keyword evidence="2" id="KW-0378">Hydrolase</keyword>
<evidence type="ECO:0000313" key="5">
    <source>
        <dbReference type="EMBL" id="KKN05063.1"/>
    </source>
</evidence>
<evidence type="ECO:0000256" key="3">
    <source>
        <dbReference type="ARBA" id="ARBA00022825"/>
    </source>
</evidence>
<dbReference type="SUPFAM" id="SSF50494">
    <property type="entry name" value="Trypsin-like serine proteases"/>
    <property type="match status" value="1"/>
</dbReference>
<keyword evidence="4" id="KW-1015">Disulfide bond</keyword>
<keyword evidence="1" id="KW-0645">Protease</keyword>
<comment type="caution">
    <text evidence="5">The sequence shown here is derived from an EMBL/GenBank/DDBJ whole genome shotgun (WGS) entry which is preliminary data.</text>
</comment>
<dbReference type="GO" id="GO:0006508">
    <property type="term" value="P:proteolysis"/>
    <property type="evidence" value="ECO:0007669"/>
    <property type="project" value="UniProtKB-KW"/>
</dbReference>
<gene>
    <name evidence="5" type="ORF">LCGC14_1091060</name>
</gene>
<evidence type="ECO:0000256" key="1">
    <source>
        <dbReference type="ARBA" id="ARBA00022670"/>
    </source>
</evidence>
<protein>
    <recommendedName>
        <fullName evidence="6">Peptidase S1 domain-containing protein</fullName>
    </recommendedName>
</protein>
<dbReference type="InterPro" id="IPR001316">
    <property type="entry name" value="Pept_S1A_streptogrisin"/>
</dbReference>
<name>A0A0F9QIC0_9ZZZZ</name>
<keyword evidence="3" id="KW-0720">Serine protease</keyword>
<reference evidence="5" key="1">
    <citation type="journal article" date="2015" name="Nature">
        <title>Complex archaea that bridge the gap between prokaryotes and eukaryotes.</title>
        <authorList>
            <person name="Spang A."/>
            <person name="Saw J.H."/>
            <person name="Jorgensen S.L."/>
            <person name="Zaremba-Niedzwiedzka K."/>
            <person name="Martijn J."/>
            <person name="Lind A.E."/>
            <person name="van Eijk R."/>
            <person name="Schleper C."/>
            <person name="Guy L."/>
            <person name="Ettema T.J."/>
        </authorList>
    </citation>
    <scope>NUCLEOTIDE SEQUENCE</scope>
</reference>
<dbReference type="Gene3D" id="2.40.10.10">
    <property type="entry name" value="Trypsin-like serine proteases"/>
    <property type="match status" value="1"/>
</dbReference>
<dbReference type="InterPro" id="IPR009003">
    <property type="entry name" value="Peptidase_S1_PA"/>
</dbReference>
<proteinExistence type="predicted"/>
<evidence type="ECO:0000256" key="2">
    <source>
        <dbReference type="ARBA" id="ARBA00022801"/>
    </source>
</evidence>
<sequence>MYEDLLALPNVVGAGIGFKNGGNDICTTVLVSKKLPTAALRYKELIPRIYYGGGSGLATDVIQVGDIVAQEFDPKQRIRPAMPGVSIGHYKVSAGTFGAVVRDLETGYMRILSNNHVMANSNDAKQGDSIFQPGTYDGGKAIDVIAFLDRWVPISMGFDSSNCDIAMGVAGLANFFAKILRRSHRLVPVKTQALTNKVDAAIAMPLEEEQIDPVIIRIGKVKGRKNAVLGDAVQKYGRTTAYTTGKIQVVDATVNVNYGDGKMALFSGQYITGPMSAPGDSGSLVLDMENNAVGLLFAGSTGEDGVMIFNPIQDVLEELNIEMWIE</sequence>
<dbReference type="AlphaFoldDB" id="A0A0F9QIC0"/>